<feature type="domain" description="HTH cro/C1-type" evidence="1">
    <location>
        <begin position="7"/>
        <end position="61"/>
    </location>
</feature>
<sequence>MHEGKIIKLYREKAQLTQEQLGIGICSDTHISKIERGITDYSPEIVTLLSERLGISLEEELSRFNKLKKRLYDWHDVIVKQIRPEVEAIRGELEQEMLLSISEYQTLYLLLQIKYLLFMNEADKAHRMIQKIAKSKDQLPAFESNLFKHVQGIYYLARQHYHEAIAMLKSINEKEYNNPEFYHHLAVAYHTLKSEVMAYFYAEKARNYFKEINCFLRVIDSEMLMLIQVQDDHGTEFDKVVTRFENLIQSSDMVGAPDRKARLVHNLGYELYRRKQYKQASLLYKQSMELKNRRTGPYLLSLHGYLRSCYDGELLPNEQVEQLAQEGLASAVSMKEALYVSLFNLVLYKIRKDEFQYHTYLRDEALPIYRKLGHVLLIEQSEKELFQYYCRTGETAAALEIAHALID</sequence>
<dbReference type="SUPFAM" id="SSF48452">
    <property type="entry name" value="TPR-like"/>
    <property type="match status" value="1"/>
</dbReference>
<dbReference type="InterPro" id="IPR010982">
    <property type="entry name" value="Lambda_DNA-bd_dom_sf"/>
</dbReference>
<dbReference type="InterPro" id="IPR011990">
    <property type="entry name" value="TPR-like_helical_dom_sf"/>
</dbReference>
<dbReference type="SMART" id="SM00530">
    <property type="entry name" value="HTH_XRE"/>
    <property type="match status" value="1"/>
</dbReference>
<evidence type="ECO:0000259" key="1">
    <source>
        <dbReference type="PROSITE" id="PS50943"/>
    </source>
</evidence>
<dbReference type="RefSeq" id="WP_116191691.1">
    <property type="nucleotide sequence ID" value="NZ_QTTN01000039.1"/>
</dbReference>
<proteinExistence type="predicted"/>
<reference evidence="2 3" key="1">
    <citation type="submission" date="2018-08" db="EMBL/GenBank/DDBJ databases">
        <title>Genomic Encyclopedia of Type Strains, Phase III (KMG-III): the genomes of soil and plant-associated and newly described type strains.</title>
        <authorList>
            <person name="Whitman W."/>
        </authorList>
    </citation>
    <scope>NUCLEOTIDE SEQUENCE [LARGE SCALE GENOMIC DNA]</scope>
    <source>
        <strain evidence="2 3">CGMCC 1.10966</strain>
    </source>
</reference>
<dbReference type="InterPro" id="IPR001387">
    <property type="entry name" value="Cro/C1-type_HTH"/>
</dbReference>
<dbReference type="Proteomes" id="UP000256304">
    <property type="component" value="Unassembled WGS sequence"/>
</dbReference>
<evidence type="ECO:0000313" key="2">
    <source>
        <dbReference type="EMBL" id="REE68015.1"/>
    </source>
</evidence>
<dbReference type="AlphaFoldDB" id="A0A3D9QWC9"/>
<dbReference type="GO" id="GO:0003677">
    <property type="term" value="F:DNA binding"/>
    <property type="evidence" value="ECO:0007669"/>
    <property type="project" value="InterPro"/>
</dbReference>
<dbReference type="Gene3D" id="1.25.40.10">
    <property type="entry name" value="Tetratricopeptide repeat domain"/>
    <property type="match status" value="1"/>
</dbReference>
<dbReference type="Pfam" id="PF01381">
    <property type="entry name" value="HTH_3"/>
    <property type="match status" value="1"/>
</dbReference>
<organism evidence="2 3">
    <name type="scientific">Paenibacillus taihuensis</name>
    <dbReference type="NCBI Taxonomy" id="1156355"/>
    <lineage>
        <taxon>Bacteria</taxon>
        <taxon>Bacillati</taxon>
        <taxon>Bacillota</taxon>
        <taxon>Bacilli</taxon>
        <taxon>Bacillales</taxon>
        <taxon>Paenibacillaceae</taxon>
        <taxon>Paenibacillus</taxon>
    </lineage>
</organism>
<accession>A0A3D9QWC9</accession>
<dbReference type="EMBL" id="QTTN01000039">
    <property type="protein sequence ID" value="REE68015.1"/>
    <property type="molecule type" value="Genomic_DNA"/>
</dbReference>
<name>A0A3D9QWC9_9BACL</name>
<keyword evidence="3" id="KW-1185">Reference proteome</keyword>
<dbReference type="SUPFAM" id="SSF47413">
    <property type="entry name" value="lambda repressor-like DNA-binding domains"/>
    <property type="match status" value="1"/>
</dbReference>
<protein>
    <submittedName>
        <fullName evidence="2">Helix-turn-helix protein</fullName>
    </submittedName>
</protein>
<dbReference type="CDD" id="cd00093">
    <property type="entry name" value="HTH_XRE"/>
    <property type="match status" value="1"/>
</dbReference>
<comment type="caution">
    <text evidence="2">The sequence shown here is derived from an EMBL/GenBank/DDBJ whole genome shotgun (WGS) entry which is preliminary data.</text>
</comment>
<dbReference type="Gene3D" id="1.10.260.40">
    <property type="entry name" value="lambda repressor-like DNA-binding domains"/>
    <property type="match status" value="1"/>
</dbReference>
<gene>
    <name evidence="2" type="ORF">A8990_1394</name>
</gene>
<evidence type="ECO:0000313" key="3">
    <source>
        <dbReference type="Proteomes" id="UP000256304"/>
    </source>
</evidence>
<dbReference type="PROSITE" id="PS50943">
    <property type="entry name" value="HTH_CROC1"/>
    <property type="match status" value="1"/>
</dbReference>
<dbReference type="Gene3D" id="1.25.40.1000">
    <property type="match status" value="1"/>
</dbReference>
<dbReference type="OrthoDB" id="252257at2"/>